<reference evidence="6" key="1">
    <citation type="journal article" date="2023" name="Commun. Biol.">
        <title>Genome analysis of Parmales, the sister group of diatoms, reveals the evolutionary specialization of diatoms from phago-mixotrophs to photoautotrophs.</title>
        <authorList>
            <person name="Ban H."/>
            <person name="Sato S."/>
            <person name="Yoshikawa S."/>
            <person name="Yamada K."/>
            <person name="Nakamura Y."/>
            <person name="Ichinomiya M."/>
            <person name="Sato N."/>
            <person name="Blanc-Mathieu R."/>
            <person name="Endo H."/>
            <person name="Kuwata A."/>
            <person name="Ogata H."/>
        </authorList>
    </citation>
    <scope>NUCLEOTIDE SEQUENCE [LARGE SCALE GENOMIC DNA]</scope>
    <source>
        <strain evidence="6">NIES 3700</strain>
    </source>
</reference>
<dbReference type="GO" id="GO:1990904">
    <property type="term" value="C:ribonucleoprotein complex"/>
    <property type="evidence" value="ECO:0007669"/>
    <property type="project" value="UniProtKB-KW"/>
</dbReference>
<organism evidence="5 6">
    <name type="scientific">Triparma laevis f. longispina</name>
    <dbReference type="NCBI Taxonomy" id="1714387"/>
    <lineage>
        <taxon>Eukaryota</taxon>
        <taxon>Sar</taxon>
        <taxon>Stramenopiles</taxon>
        <taxon>Ochrophyta</taxon>
        <taxon>Bolidophyceae</taxon>
        <taxon>Parmales</taxon>
        <taxon>Triparmaceae</taxon>
        <taxon>Triparma</taxon>
    </lineage>
</organism>
<sequence>MYRLAFIFTLLTLSTAFTPTSVAPRQHTALFGGAKGGASTLEGKTNRIAFVKEKLSNSEMIFSIPSEGLSVSDSSTLRSSMPEGTTVALIKNTLMTRAIADTSAWEPAGSTLTGSNMWFFIESDIKGTLTAFKKFAKDAEKTETNIIKGGVIDSEFLDLAGVKKVGELPSKKELIARIAGGLNMVPTKVARVVKEPSSKLARAIKLATEEKKEE</sequence>
<dbReference type="Proteomes" id="UP001165122">
    <property type="component" value="Unassembled WGS sequence"/>
</dbReference>
<proteinExistence type="inferred from homology"/>
<keyword evidence="6" id="KW-1185">Reference proteome</keyword>
<dbReference type="InterPro" id="IPR001790">
    <property type="entry name" value="Ribosomal_uL10"/>
</dbReference>
<name>A0A9W7AKT8_9STRA</name>
<dbReference type="Pfam" id="PF00466">
    <property type="entry name" value="Ribosomal_L10"/>
    <property type="match status" value="1"/>
</dbReference>
<dbReference type="InterPro" id="IPR047865">
    <property type="entry name" value="Ribosomal_uL10_bac_type"/>
</dbReference>
<evidence type="ECO:0000256" key="4">
    <source>
        <dbReference type="SAM" id="SignalP"/>
    </source>
</evidence>
<keyword evidence="3" id="KW-0687">Ribonucleoprotein</keyword>
<dbReference type="InterPro" id="IPR043141">
    <property type="entry name" value="Ribosomal_uL10-like_sf"/>
</dbReference>
<dbReference type="NCBIfam" id="NF000955">
    <property type="entry name" value="PRK00099.1-1"/>
    <property type="match status" value="1"/>
</dbReference>
<dbReference type="CDD" id="cd05797">
    <property type="entry name" value="Ribosomal_L10"/>
    <property type="match status" value="1"/>
</dbReference>
<feature type="signal peptide" evidence="4">
    <location>
        <begin position="1"/>
        <end position="16"/>
    </location>
</feature>
<keyword evidence="4" id="KW-0732">Signal</keyword>
<dbReference type="GO" id="GO:0005840">
    <property type="term" value="C:ribosome"/>
    <property type="evidence" value="ECO:0007669"/>
    <property type="project" value="UniProtKB-KW"/>
</dbReference>
<dbReference type="InterPro" id="IPR022973">
    <property type="entry name" value="Ribosomal_uL10_bac"/>
</dbReference>
<dbReference type="Gene3D" id="3.30.70.1730">
    <property type="match status" value="1"/>
</dbReference>
<dbReference type="PANTHER" id="PTHR11560">
    <property type="entry name" value="39S RIBOSOMAL PROTEIN L10, MITOCHONDRIAL"/>
    <property type="match status" value="1"/>
</dbReference>
<gene>
    <name evidence="5" type="ORF">TrLO_g1673</name>
</gene>
<evidence type="ECO:0008006" key="7">
    <source>
        <dbReference type="Google" id="ProtNLM"/>
    </source>
</evidence>
<comment type="similarity">
    <text evidence="1">Belongs to the universal ribosomal protein uL10 family.</text>
</comment>
<dbReference type="AlphaFoldDB" id="A0A9W7AKT8"/>
<evidence type="ECO:0000313" key="5">
    <source>
        <dbReference type="EMBL" id="GMH72391.1"/>
    </source>
</evidence>
<dbReference type="EMBL" id="BRXW01000654">
    <property type="protein sequence ID" value="GMH72391.1"/>
    <property type="molecule type" value="Genomic_DNA"/>
</dbReference>
<evidence type="ECO:0000256" key="3">
    <source>
        <dbReference type="ARBA" id="ARBA00023274"/>
    </source>
</evidence>
<dbReference type="HAMAP" id="MF_00362">
    <property type="entry name" value="Ribosomal_uL10"/>
    <property type="match status" value="1"/>
</dbReference>
<protein>
    <recommendedName>
        <fullName evidence="7">50S ribosomal protein L10</fullName>
    </recommendedName>
</protein>
<dbReference type="OrthoDB" id="360689at2759"/>
<comment type="caution">
    <text evidence="5">The sequence shown here is derived from an EMBL/GenBank/DDBJ whole genome shotgun (WGS) entry which is preliminary data.</text>
</comment>
<dbReference type="SUPFAM" id="SSF160369">
    <property type="entry name" value="Ribosomal protein L10-like"/>
    <property type="match status" value="1"/>
</dbReference>
<evidence type="ECO:0000256" key="2">
    <source>
        <dbReference type="ARBA" id="ARBA00022980"/>
    </source>
</evidence>
<evidence type="ECO:0000313" key="6">
    <source>
        <dbReference type="Proteomes" id="UP001165122"/>
    </source>
</evidence>
<evidence type="ECO:0000256" key="1">
    <source>
        <dbReference type="ARBA" id="ARBA00008889"/>
    </source>
</evidence>
<feature type="chain" id="PRO_5040986389" description="50S ribosomal protein L10" evidence="4">
    <location>
        <begin position="17"/>
        <end position="214"/>
    </location>
</feature>
<keyword evidence="2" id="KW-0689">Ribosomal protein</keyword>
<dbReference type="Gene3D" id="6.10.250.290">
    <property type="match status" value="1"/>
</dbReference>
<accession>A0A9W7AKT8</accession>